<keyword evidence="2" id="KW-1185">Reference proteome</keyword>
<sequence length="80" mass="9124">MHLVRNPRRRSTYEAAVPCQPKITTSTSLSRRHTKHKRLSFATALLIKDPASAESQKNLFICAKMRTQQNRNSTCTSLHT</sequence>
<reference evidence="2" key="1">
    <citation type="journal article" date="2021" name="BMC Genomics">
        <title>Chromosome-level genome assembly and manually-curated proteome of model necrotroph Parastagonospora nodorum Sn15 reveals a genome-wide trove of candidate effector homologs, and redundancy of virulence-related functions within an accessory chromosome.</title>
        <authorList>
            <person name="Bertazzoni S."/>
            <person name="Jones D.A.B."/>
            <person name="Phan H.T."/>
            <person name="Tan K.-C."/>
            <person name="Hane J.K."/>
        </authorList>
    </citation>
    <scope>NUCLEOTIDE SEQUENCE [LARGE SCALE GENOMIC DNA]</scope>
    <source>
        <strain evidence="2">SN15 / ATCC MYA-4574 / FGSC 10173)</strain>
    </source>
</reference>
<protein>
    <submittedName>
        <fullName evidence="1">Uncharacterized protein</fullName>
    </submittedName>
</protein>
<organism evidence="1 2">
    <name type="scientific">Phaeosphaeria nodorum (strain SN15 / ATCC MYA-4574 / FGSC 10173)</name>
    <name type="common">Glume blotch fungus</name>
    <name type="synonym">Parastagonospora nodorum</name>
    <dbReference type="NCBI Taxonomy" id="321614"/>
    <lineage>
        <taxon>Eukaryota</taxon>
        <taxon>Fungi</taxon>
        <taxon>Dikarya</taxon>
        <taxon>Ascomycota</taxon>
        <taxon>Pezizomycotina</taxon>
        <taxon>Dothideomycetes</taxon>
        <taxon>Pleosporomycetidae</taxon>
        <taxon>Pleosporales</taxon>
        <taxon>Pleosporineae</taxon>
        <taxon>Phaeosphaeriaceae</taxon>
        <taxon>Parastagonospora</taxon>
    </lineage>
</organism>
<proteinExistence type="predicted"/>
<name>A0A7U2FD70_PHANO</name>
<dbReference type="AlphaFoldDB" id="A0A7U2FD70"/>
<dbReference type="VEuPathDB" id="FungiDB:JI435_419100"/>
<evidence type="ECO:0000313" key="2">
    <source>
        <dbReference type="Proteomes" id="UP000663193"/>
    </source>
</evidence>
<evidence type="ECO:0000313" key="1">
    <source>
        <dbReference type="EMBL" id="QRD03091.1"/>
    </source>
</evidence>
<accession>A0A7U2FD70</accession>
<dbReference type="EMBL" id="CP069036">
    <property type="protein sequence ID" value="QRD03091.1"/>
    <property type="molecule type" value="Genomic_DNA"/>
</dbReference>
<dbReference type="Proteomes" id="UP000663193">
    <property type="component" value="Chromosome 14"/>
</dbReference>
<gene>
    <name evidence="1" type="ORF">JI435_419100</name>
</gene>